<feature type="domain" description="3-deoxy-D-manno-octulosonic-acid transferase N-terminal" evidence="9">
    <location>
        <begin position="29"/>
        <end position="178"/>
    </location>
</feature>
<dbReference type="EMBL" id="FOZW01000003">
    <property type="protein sequence ID" value="SFS67176.1"/>
    <property type="molecule type" value="Genomic_DNA"/>
</dbReference>
<evidence type="ECO:0000256" key="1">
    <source>
        <dbReference type="ARBA" id="ARBA00003394"/>
    </source>
</evidence>
<comment type="catalytic activity">
    <reaction evidence="7 8">
        <text>lipid IVA (E. coli) + CMP-3-deoxy-beta-D-manno-octulosonate = alpha-Kdo-(2-&gt;6)-lipid IVA (E. coli) + CMP + H(+)</text>
        <dbReference type="Rhea" id="RHEA:28066"/>
        <dbReference type="ChEBI" id="CHEBI:15378"/>
        <dbReference type="ChEBI" id="CHEBI:58603"/>
        <dbReference type="ChEBI" id="CHEBI:60364"/>
        <dbReference type="ChEBI" id="CHEBI:60377"/>
        <dbReference type="ChEBI" id="CHEBI:85987"/>
        <dbReference type="EC" id="2.4.99.12"/>
    </reaction>
</comment>
<evidence type="ECO:0000256" key="3">
    <source>
        <dbReference type="ARBA" id="ARBA00012621"/>
    </source>
</evidence>
<dbReference type="InterPro" id="IPR039901">
    <property type="entry name" value="Kdotransferase"/>
</dbReference>
<evidence type="ECO:0000256" key="7">
    <source>
        <dbReference type="ARBA" id="ARBA00049183"/>
    </source>
</evidence>
<evidence type="ECO:0000256" key="6">
    <source>
        <dbReference type="ARBA" id="ARBA00031445"/>
    </source>
</evidence>
<dbReference type="Proteomes" id="UP000199392">
    <property type="component" value="Unassembled WGS sequence"/>
</dbReference>
<organism evidence="10 11">
    <name type="scientific">Alloyangia pacifica</name>
    <dbReference type="NCBI Taxonomy" id="311180"/>
    <lineage>
        <taxon>Bacteria</taxon>
        <taxon>Pseudomonadati</taxon>
        <taxon>Pseudomonadota</taxon>
        <taxon>Alphaproteobacteria</taxon>
        <taxon>Rhodobacterales</taxon>
        <taxon>Roseobacteraceae</taxon>
        <taxon>Alloyangia</taxon>
    </lineage>
</organism>
<comment type="similarity">
    <text evidence="8">Belongs to the glycosyltransferase group 1 family.</text>
</comment>
<name>A0A1I6RRB9_9RHOB</name>
<protein>
    <recommendedName>
        <fullName evidence="4 8">3-deoxy-D-manno-octulosonic acid transferase</fullName>
        <shortName evidence="8">Kdo transferase</shortName>
        <ecNumber evidence="3 8">2.4.99.12</ecNumber>
    </recommendedName>
    <alternativeName>
        <fullName evidence="6 8">Lipid IV(A) 3-deoxy-D-manno-octulosonic acid transferase</fullName>
    </alternativeName>
</protein>
<dbReference type="RefSeq" id="WP_092423044.1">
    <property type="nucleotide sequence ID" value="NZ_FNCL01000003.1"/>
</dbReference>
<evidence type="ECO:0000313" key="11">
    <source>
        <dbReference type="Proteomes" id="UP000199392"/>
    </source>
</evidence>
<dbReference type="Pfam" id="PF04413">
    <property type="entry name" value="Glycos_transf_N"/>
    <property type="match status" value="1"/>
</dbReference>
<dbReference type="EC" id="2.4.99.12" evidence="3 8"/>
<reference evidence="11" key="1">
    <citation type="submission" date="2016-10" db="EMBL/GenBank/DDBJ databases">
        <authorList>
            <person name="Varghese N."/>
            <person name="Submissions S."/>
        </authorList>
    </citation>
    <scope>NUCLEOTIDE SEQUENCE [LARGE SCALE GENOMIC DNA]</scope>
    <source>
        <strain evidence="11">DSM 26894</strain>
    </source>
</reference>
<keyword evidence="8" id="KW-0448">Lipopolysaccharide biosynthesis</keyword>
<evidence type="ECO:0000256" key="4">
    <source>
        <dbReference type="ARBA" id="ARBA00019077"/>
    </source>
</evidence>
<dbReference type="GO" id="GO:0009245">
    <property type="term" value="P:lipid A biosynthetic process"/>
    <property type="evidence" value="ECO:0007669"/>
    <property type="project" value="TreeGrafter"/>
</dbReference>
<dbReference type="PANTHER" id="PTHR42755">
    <property type="entry name" value="3-DEOXY-MANNO-OCTULOSONATE CYTIDYLYLTRANSFERASE"/>
    <property type="match status" value="1"/>
</dbReference>
<evidence type="ECO:0000259" key="9">
    <source>
        <dbReference type="Pfam" id="PF04413"/>
    </source>
</evidence>
<evidence type="ECO:0000256" key="8">
    <source>
        <dbReference type="RuleBase" id="RU365103"/>
    </source>
</evidence>
<dbReference type="AlphaFoldDB" id="A0A1I6RRB9"/>
<dbReference type="GO" id="GO:0043842">
    <property type="term" value="F:Kdo transferase activity"/>
    <property type="evidence" value="ECO:0007669"/>
    <property type="project" value="UniProtKB-EC"/>
</dbReference>
<comment type="subcellular location">
    <subcellularLocation>
        <location evidence="8">Cell membrane</location>
    </subcellularLocation>
</comment>
<sequence length="402" mass="43109">MARRPFSLSAYMAYARSRGAVPAPAPSARPAGPLLWLHAGGPGSARALCALATRMKIQRPELSLLVTGEADHLPEGALRAELPGESPSEVAAFAEHWRPQLGFWTGQELRPALLQKLHEAGTRLVLLDSRDVPWTSPAPSWVPDPSAATLQFFDRICPVDEPARRRLRRAGVEDSVMPTLGPLTDSAPPLDCSDALYEEMAGVLTGRPIWLAAKLRSAQEAEEVLHAHRRAVRLAHRLMLILVPATHELAPDVAEVARTSGMRLSAWEAGEMPDENTQVLVTEDASELGLWYRLAPVAFLGGSLVNGHGGEDPMEAAAHGIALLYGPNVGRHLPAYSRLAEAGAARIVRDFDSLAGALSQLVAPDRAAAMAHAGWDVITQGAELTDEMIALACGWLDEAEIA</sequence>
<comment type="pathway">
    <text evidence="2 8">Bacterial outer membrane biogenesis; LPS core biosynthesis.</text>
</comment>
<proteinExistence type="inferred from homology"/>
<evidence type="ECO:0000256" key="2">
    <source>
        <dbReference type="ARBA" id="ARBA00004713"/>
    </source>
</evidence>
<dbReference type="GO" id="GO:0005886">
    <property type="term" value="C:plasma membrane"/>
    <property type="evidence" value="ECO:0007669"/>
    <property type="project" value="UniProtKB-SubCell"/>
</dbReference>
<dbReference type="Gene3D" id="3.40.50.11720">
    <property type="entry name" value="3-Deoxy-D-manno-octulosonic-acid transferase, N-terminal domain"/>
    <property type="match status" value="1"/>
</dbReference>
<dbReference type="PANTHER" id="PTHR42755:SF1">
    <property type="entry name" value="3-DEOXY-D-MANNO-OCTULOSONIC ACID TRANSFERASE, MITOCHONDRIAL-RELATED"/>
    <property type="match status" value="1"/>
</dbReference>
<dbReference type="OrthoDB" id="9789797at2"/>
<keyword evidence="11" id="KW-1185">Reference proteome</keyword>
<evidence type="ECO:0000313" key="10">
    <source>
        <dbReference type="EMBL" id="SFS67176.1"/>
    </source>
</evidence>
<dbReference type="InterPro" id="IPR007507">
    <property type="entry name" value="Glycos_transf_N"/>
</dbReference>
<accession>A0A1I6RRB9</accession>
<dbReference type="SUPFAM" id="SSF53756">
    <property type="entry name" value="UDP-Glycosyltransferase/glycogen phosphorylase"/>
    <property type="match status" value="1"/>
</dbReference>
<comment type="function">
    <text evidence="1 8">Involved in lipopolysaccharide (LPS) biosynthesis. Catalyzes the transfer of 3-deoxy-D-manno-octulosonate (Kdo) residue(s) from CMP-Kdo to lipid IV(A), the tetraacyldisaccharide-1,4'-bisphosphate precursor of lipid A.</text>
</comment>
<evidence type="ECO:0000256" key="5">
    <source>
        <dbReference type="ARBA" id="ARBA00022679"/>
    </source>
</evidence>
<keyword evidence="5 8" id="KW-0808">Transferase</keyword>
<gene>
    <name evidence="10" type="ORF">SAMN04488050_103312</name>
</gene>
<dbReference type="UniPathway" id="UPA00958"/>
<dbReference type="STRING" id="311180.SAMN04488050_103312"/>
<dbReference type="Gene3D" id="3.40.50.2000">
    <property type="entry name" value="Glycogen Phosphorylase B"/>
    <property type="match status" value="1"/>
</dbReference>
<dbReference type="GO" id="GO:0009244">
    <property type="term" value="P:lipopolysaccharide core region biosynthetic process"/>
    <property type="evidence" value="ECO:0007669"/>
    <property type="project" value="UniProtKB-UniRule"/>
</dbReference>
<dbReference type="InterPro" id="IPR038107">
    <property type="entry name" value="Glycos_transf_N_sf"/>
</dbReference>
<keyword evidence="8" id="KW-1003">Cell membrane</keyword>
<keyword evidence="8" id="KW-0472">Membrane</keyword>